<dbReference type="CDD" id="cd12914">
    <property type="entry name" value="PDC1_DGC_like"/>
    <property type="match status" value="1"/>
</dbReference>
<dbReference type="Pfam" id="PF00563">
    <property type="entry name" value="EAL"/>
    <property type="match status" value="1"/>
</dbReference>
<dbReference type="NCBIfam" id="TIGR00254">
    <property type="entry name" value="GGDEF"/>
    <property type="match status" value="1"/>
</dbReference>
<accession>A0A2N7X2S5</accession>
<dbReference type="STRING" id="863227.GCA_000373005_04417"/>
<name>A0A2N7X2S5_9BURK</name>
<dbReference type="InterPro" id="IPR001633">
    <property type="entry name" value="EAL_dom"/>
</dbReference>
<dbReference type="InterPro" id="IPR052155">
    <property type="entry name" value="Biofilm_reg_signaling"/>
</dbReference>
<dbReference type="PANTHER" id="PTHR44757">
    <property type="entry name" value="DIGUANYLATE CYCLASE DGCP"/>
    <property type="match status" value="1"/>
</dbReference>
<keyword evidence="1" id="KW-0812">Transmembrane</keyword>
<dbReference type="InterPro" id="IPR029787">
    <property type="entry name" value="Nucleotide_cyclase"/>
</dbReference>
<gene>
    <name evidence="4" type="ORF">C0Z20_14470</name>
</gene>
<dbReference type="EMBL" id="PNYC01000008">
    <property type="protein sequence ID" value="PMS36059.1"/>
    <property type="molecule type" value="Genomic_DNA"/>
</dbReference>
<dbReference type="SMART" id="SM00267">
    <property type="entry name" value="GGDEF"/>
    <property type="match status" value="1"/>
</dbReference>
<dbReference type="CDD" id="cd01949">
    <property type="entry name" value="GGDEF"/>
    <property type="match status" value="1"/>
</dbReference>
<keyword evidence="1" id="KW-1133">Transmembrane helix</keyword>
<evidence type="ECO:0000256" key="1">
    <source>
        <dbReference type="SAM" id="Phobius"/>
    </source>
</evidence>
<feature type="domain" description="GGDEF" evidence="3">
    <location>
        <begin position="363"/>
        <end position="496"/>
    </location>
</feature>
<evidence type="ECO:0000259" key="3">
    <source>
        <dbReference type="PROSITE" id="PS50887"/>
    </source>
</evidence>
<sequence length="785" mass="86069">MNFSRSHSARDARTRHDPVGSRRRALVAIPVLGLLVLVLLWTVISARLSVERESTYREAAASAAILSAALEQHTIKAIHQVDQITRFVKFEFEKNPEHFDLRSTVEKGVVQSDTLVQVSIINEHGTLVASTAEVNPAPIDLSDREHFKVHEHENDDQLYISTPVLGRVSHQWTLQMTRRLNHLDGSFAGVVVVSENPGYFTSDFYNNAAIGKDGVIAVVADSGAVLARRTGAARSATAFSATGVYPISEHVSGTQVDPIDRIKRIVSYRHIDGYPMGVLVGLSQAEEFADYHHTRNVYLLMAGFISLAMLGFFAVATGLIGKLLGREREMTHLVEYDLLTGLRNRYATLQSLRHDVGDPANVGRLAILFIDLDNFKTVNDTLGHNAGDIVLQMTASRLADTVGNAGVLSRIGGDEFVVVLKGGDVERQAVQLAESMRDVFEQPFDVRGTSFVLHASIGIALYSVASESEIDLLKKADLAMYSAKDAGKNCYQFYSPHLSHRADHLMQWEQQLRVALTERQLFLVYQPKIDLARRCITGFEALARWNHPQQGVISASEFIPVAESTGLIVPIGDFVIAEACRQLAAWQSQGHETLTLAVNISAVQFWRGDLYETIARAIEETGIAAHRLELEITETAMMEYPDLVSEKIAALKKRLGVSIALDDFGTGYSSLSYLNRFSVDTLKVDRSFVQAIPADRSVCVMVSAIVNLARSLGLTVVVEGTETEEQIAWLSALGNIQAQGFLFSRPVPADGISTLLDRFGVCGMREPLAVYGSGSSQKSTSGQSA</sequence>
<evidence type="ECO:0000259" key="2">
    <source>
        <dbReference type="PROSITE" id="PS50883"/>
    </source>
</evidence>
<proteinExistence type="predicted"/>
<dbReference type="Gene3D" id="3.20.20.450">
    <property type="entry name" value="EAL domain"/>
    <property type="match status" value="1"/>
</dbReference>
<dbReference type="InterPro" id="IPR000160">
    <property type="entry name" value="GGDEF_dom"/>
</dbReference>
<comment type="caution">
    <text evidence="4">The sequence shown here is derived from an EMBL/GenBank/DDBJ whole genome shotgun (WGS) entry which is preliminary data.</text>
</comment>
<dbReference type="OrthoDB" id="9813903at2"/>
<protein>
    <submittedName>
        <fullName evidence="4">GGDEF-domain containing protein</fullName>
    </submittedName>
</protein>
<dbReference type="SUPFAM" id="SSF141868">
    <property type="entry name" value="EAL domain-like"/>
    <property type="match status" value="1"/>
</dbReference>
<dbReference type="CDD" id="cd12915">
    <property type="entry name" value="PDC2_DGC_like"/>
    <property type="match status" value="1"/>
</dbReference>
<feature type="domain" description="EAL" evidence="2">
    <location>
        <begin position="505"/>
        <end position="760"/>
    </location>
</feature>
<keyword evidence="5" id="KW-1185">Reference proteome</keyword>
<dbReference type="PROSITE" id="PS50883">
    <property type="entry name" value="EAL"/>
    <property type="match status" value="1"/>
</dbReference>
<dbReference type="InterPro" id="IPR043128">
    <property type="entry name" value="Rev_trsase/Diguanyl_cyclase"/>
</dbReference>
<organism evidence="4 5">
    <name type="scientific">Trinickia symbiotica</name>
    <dbReference type="NCBI Taxonomy" id="863227"/>
    <lineage>
        <taxon>Bacteria</taxon>
        <taxon>Pseudomonadati</taxon>
        <taxon>Pseudomonadota</taxon>
        <taxon>Betaproteobacteria</taxon>
        <taxon>Burkholderiales</taxon>
        <taxon>Burkholderiaceae</taxon>
        <taxon>Trinickia</taxon>
    </lineage>
</organism>
<dbReference type="Gene3D" id="3.30.70.270">
    <property type="match status" value="1"/>
</dbReference>
<dbReference type="PANTHER" id="PTHR44757:SF2">
    <property type="entry name" value="BIOFILM ARCHITECTURE MAINTENANCE PROTEIN MBAA"/>
    <property type="match status" value="1"/>
</dbReference>
<feature type="transmembrane region" description="Helical" evidence="1">
    <location>
        <begin position="297"/>
        <end position="320"/>
    </location>
</feature>
<dbReference type="Pfam" id="PF00990">
    <property type="entry name" value="GGDEF"/>
    <property type="match status" value="1"/>
</dbReference>
<feature type="transmembrane region" description="Helical" evidence="1">
    <location>
        <begin position="25"/>
        <end position="44"/>
    </location>
</feature>
<dbReference type="PROSITE" id="PS50887">
    <property type="entry name" value="GGDEF"/>
    <property type="match status" value="1"/>
</dbReference>
<reference evidence="4 5" key="1">
    <citation type="submission" date="2018-01" db="EMBL/GenBank/DDBJ databases">
        <title>Whole genome analyses suggest that Burkholderia sensu lato contains two further novel genera in the rhizoxinica-symbiotica group Mycetohabitans gen. nov., and Trinickia gen. nov.: implications for the evolution of diazotrophy and nodulation in the Burkholderiaceae.</title>
        <authorList>
            <person name="Estrada-de los Santos P."/>
            <person name="Palmer M."/>
            <person name="Chavez-Ramirez B."/>
            <person name="Beukes C."/>
            <person name="Steenkamp E.T."/>
            <person name="Hirsch A.M."/>
            <person name="Manyaka P."/>
            <person name="Maluk M."/>
            <person name="Lafos M."/>
            <person name="Crook M."/>
            <person name="Gross E."/>
            <person name="Simon M.F."/>
            <person name="Bueno dos Reis Junior F."/>
            <person name="Poole P.S."/>
            <person name="Venter S.N."/>
            <person name="James E.K."/>
        </authorList>
    </citation>
    <scope>NUCLEOTIDE SEQUENCE [LARGE SCALE GENOMIC DNA]</scope>
    <source>
        <strain evidence="4 5">JPY 581</strain>
    </source>
</reference>
<evidence type="ECO:0000313" key="5">
    <source>
        <dbReference type="Proteomes" id="UP000235777"/>
    </source>
</evidence>
<keyword evidence="1" id="KW-0472">Membrane</keyword>
<dbReference type="Gene3D" id="3.30.450.20">
    <property type="entry name" value="PAS domain"/>
    <property type="match status" value="2"/>
</dbReference>
<dbReference type="RefSeq" id="WP_018443025.1">
    <property type="nucleotide sequence ID" value="NZ_KB890198.1"/>
</dbReference>
<dbReference type="Proteomes" id="UP000235777">
    <property type="component" value="Unassembled WGS sequence"/>
</dbReference>
<dbReference type="SUPFAM" id="SSF55073">
    <property type="entry name" value="Nucleotide cyclase"/>
    <property type="match status" value="1"/>
</dbReference>
<dbReference type="AlphaFoldDB" id="A0A2N7X2S5"/>
<dbReference type="InterPro" id="IPR035919">
    <property type="entry name" value="EAL_sf"/>
</dbReference>
<dbReference type="SMART" id="SM00052">
    <property type="entry name" value="EAL"/>
    <property type="match status" value="1"/>
</dbReference>
<dbReference type="CDD" id="cd01948">
    <property type="entry name" value="EAL"/>
    <property type="match status" value="1"/>
</dbReference>
<evidence type="ECO:0000313" key="4">
    <source>
        <dbReference type="EMBL" id="PMS36059.1"/>
    </source>
</evidence>